<dbReference type="InterPro" id="IPR005105">
    <property type="entry name" value="GlnD_Uridyltrans_N"/>
</dbReference>
<dbReference type="CDD" id="cd05401">
    <property type="entry name" value="NT_GlnE_GlnD_like"/>
    <property type="match status" value="1"/>
</dbReference>
<evidence type="ECO:0008006" key="5">
    <source>
        <dbReference type="Google" id="ProtNLM"/>
    </source>
</evidence>
<protein>
    <recommendedName>
        <fullName evidence="5">CBS domain-containing protein</fullName>
    </recommendedName>
</protein>
<evidence type="ECO:0000313" key="4">
    <source>
        <dbReference type="Proteomes" id="UP000308230"/>
    </source>
</evidence>
<keyword evidence="4" id="KW-1185">Reference proteome</keyword>
<accession>A0A5R9F063</accession>
<dbReference type="Pfam" id="PF03445">
    <property type="entry name" value="DUF294"/>
    <property type="match status" value="1"/>
</dbReference>
<dbReference type="AlphaFoldDB" id="A0A5R9F063"/>
<evidence type="ECO:0000313" key="3">
    <source>
        <dbReference type="EMBL" id="TLS36992.1"/>
    </source>
</evidence>
<name>A0A5R9F063_9BACL</name>
<dbReference type="EMBL" id="SWLG01000008">
    <property type="protein sequence ID" value="TLS36992.1"/>
    <property type="molecule type" value="Genomic_DNA"/>
</dbReference>
<proteinExistence type="predicted"/>
<dbReference type="Proteomes" id="UP000308230">
    <property type="component" value="Unassembled WGS sequence"/>
</dbReference>
<gene>
    <name evidence="3" type="ORF">FCL54_12410</name>
</gene>
<comment type="caution">
    <text evidence="3">The sequence shown here is derived from an EMBL/GenBank/DDBJ whole genome shotgun (WGS) entry which is preliminary data.</text>
</comment>
<dbReference type="InterPro" id="IPR018821">
    <property type="entry name" value="DUF294_put_nucleoTrafse_sb-bd"/>
</dbReference>
<dbReference type="Pfam" id="PF10335">
    <property type="entry name" value="DUF294_C"/>
    <property type="match status" value="1"/>
</dbReference>
<feature type="domain" description="DUF294" evidence="2">
    <location>
        <begin position="179"/>
        <end position="307"/>
    </location>
</feature>
<evidence type="ECO:0000259" key="1">
    <source>
        <dbReference type="Pfam" id="PF03445"/>
    </source>
</evidence>
<reference evidence="3 4" key="1">
    <citation type="submission" date="2019-04" db="EMBL/GenBank/DDBJ databases">
        <title>Bacillus caeni sp. nov., a bacterium isolated from mangrove sediment.</title>
        <authorList>
            <person name="Huang H."/>
            <person name="Mo K."/>
            <person name="Hu Y."/>
        </authorList>
    </citation>
    <scope>NUCLEOTIDE SEQUENCE [LARGE SCALE GENOMIC DNA]</scope>
    <source>
        <strain evidence="3 4">HB172195</strain>
    </source>
</reference>
<dbReference type="GO" id="GO:0008773">
    <property type="term" value="F:[protein-PII] uridylyltransferase activity"/>
    <property type="evidence" value="ECO:0007669"/>
    <property type="project" value="InterPro"/>
</dbReference>
<organism evidence="3 4">
    <name type="scientific">Exobacillus caeni</name>
    <dbReference type="NCBI Taxonomy" id="2574798"/>
    <lineage>
        <taxon>Bacteria</taxon>
        <taxon>Bacillati</taxon>
        <taxon>Bacillota</taxon>
        <taxon>Bacilli</taxon>
        <taxon>Bacillales</taxon>
        <taxon>Guptibacillaceae</taxon>
        <taxon>Exobacillus</taxon>
    </lineage>
</organism>
<feature type="domain" description="Protein-PII uridylyltransferase N-terminal" evidence="1">
    <location>
        <begin position="23"/>
        <end position="139"/>
    </location>
</feature>
<sequence>MAGYQKLWQLRNDQISIVSNDHKKLNQFHEELMMKVVQIAIDKTVSELGPIPAHFAFFVTGSAGRLEQSIWSDQDHGIIYEEKENCQKYFLSLGKEISKGLEIAGYPLCPGNVMASNPIWCQSSSKWEKQISEWLNTETLESLRYFSTFFDSRVLFGETKLLHDLKSTAFSKLEAEPRLYLRLLENVRHYKKALGPFGQLLPEQHGEYKGYIDLKKAVSYPFVNGLRLLSLKEKISSPSTIERFNQLPSEYKSIKKYKPDFIELLVFQLHIKKDAKDYEDVHLIDPGTMTRDEKHVLKHLARSAHKLFSEVTAVIEKGVGELD</sequence>
<dbReference type="OrthoDB" id="9810963at2"/>
<evidence type="ECO:0000259" key="2">
    <source>
        <dbReference type="Pfam" id="PF10335"/>
    </source>
</evidence>